<evidence type="ECO:0000256" key="2">
    <source>
        <dbReference type="ARBA" id="ARBA00022643"/>
    </source>
</evidence>
<dbReference type="InterPro" id="IPR035965">
    <property type="entry name" value="PAS-like_dom_sf"/>
</dbReference>
<dbReference type="PROSITE" id="PS50132">
    <property type="entry name" value="RGS"/>
    <property type="match status" value="1"/>
</dbReference>
<evidence type="ECO:0000313" key="7">
    <source>
        <dbReference type="Proteomes" id="UP001345827"/>
    </source>
</evidence>
<reference evidence="6 7" key="1">
    <citation type="submission" date="2023-06" db="EMBL/GenBank/DDBJ databases">
        <title>Black Yeasts Isolated from many extreme environments.</title>
        <authorList>
            <person name="Coleine C."/>
            <person name="Stajich J.E."/>
            <person name="Selbmann L."/>
        </authorList>
    </citation>
    <scope>NUCLEOTIDE SEQUENCE [LARGE SCALE GENOMIC DNA]</scope>
    <source>
        <strain evidence="6 7">CCFEE 5887</strain>
    </source>
</reference>
<feature type="domain" description="RGS" evidence="5">
    <location>
        <begin position="153"/>
        <end position="266"/>
    </location>
</feature>
<organism evidence="6 7">
    <name type="scientific">Vermiconidia calcicola</name>
    <dbReference type="NCBI Taxonomy" id="1690605"/>
    <lineage>
        <taxon>Eukaryota</taxon>
        <taxon>Fungi</taxon>
        <taxon>Dikarya</taxon>
        <taxon>Ascomycota</taxon>
        <taxon>Pezizomycotina</taxon>
        <taxon>Dothideomycetes</taxon>
        <taxon>Dothideomycetidae</taxon>
        <taxon>Mycosphaerellales</taxon>
        <taxon>Extremaceae</taxon>
        <taxon>Vermiconidia</taxon>
    </lineage>
</organism>
<dbReference type="PRINTS" id="PR01301">
    <property type="entry name" value="RGSPROTEIN"/>
</dbReference>
<dbReference type="Gene3D" id="1.10.167.10">
    <property type="entry name" value="Regulator of G-protein Signalling 4, domain 2"/>
    <property type="match status" value="1"/>
</dbReference>
<keyword evidence="7" id="KW-1185">Reference proteome</keyword>
<dbReference type="NCBIfam" id="TIGR00229">
    <property type="entry name" value="sensory_box"/>
    <property type="match status" value="1"/>
</dbReference>
<evidence type="ECO:0000259" key="5">
    <source>
        <dbReference type="PROSITE" id="PS50132"/>
    </source>
</evidence>
<dbReference type="InterPro" id="IPR044926">
    <property type="entry name" value="RGS_subdomain_2"/>
</dbReference>
<comment type="caution">
    <text evidence="6">The sequence shown here is derived from an EMBL/GenBank/DDBJ whole genome shotgun (WGS) entry which is preliminary data.</text>
</comment>
<feature type="compositionally biased region" description="Basic and acidic residues" evidence="4">
    <location>
        <begin position="44"/>
        <end position="62"/>
    </location>
</feature>
<dbReference type="PANTHER" id="PTHR47429:SF2">
    <property type="entry name" value="PROTEIN TWIN LOV 1"/>
    <property type="match status" value="1"/>
</dbReference>
<evidence type="ECO:0000313" key="6">
    <source>
        <dbReference type="EMBL" id="KAK5543697.1"/>
    </source>
</evidence>
<evidence type="ECO:0000256" key="3">
    <source>
        <dbReference type="ARBA" id="ARBA00022991"/>
    </source>
</evidence>
<dbReference type="Pfam" id="PF00615">
    <property type="entry name" value="RGS"/>
    <property type="match status" value="1"/>
</dbReference>
<feature type="compositionally biased region" description="Polar residues" evidence="4">
    <location>
        <begin position="87"/>
        <end position="96"/>
    </location>
</feature>
<gene>
    <name evidence="6" type="ORF">LTR25_001311</name>
</gene>
<dbReference type="EMBL" id="JAXLQG010000002">
    <property type="protein sequence ID" value="KAK5543697.1"/>
    <property type="molecule type" value="Genomic_DNA"/>
</dbReference>
<dbReference type="GO" id="GO:0005634">
    <property type="term" value="C:nucleus"/>
    <property type="evidence" value="ECO:0007669"/>
    <property type="project" value="TreeGrafter"/>
</dbReference>
<dbReference type="InterPro" id="IPR016137">
    <property type="entry name" value="RGS"/>
</dbReference>
<dbReference type="AlphaFoldDB" id="A0AAV9QK87"/>
<keyword evidence="3" id="KW-0157">Chromophore</keyword>
<sequence>MEPPSIPLNPRRRLTRDYTSGEHIATRTIPPSKGPMGLETDFDNPVRRPSLEVRSESARSNDGRYSSFRTHGTRSPTTRDPSETRNSEAQMTTTPMSEKENFEELRKLDFNLDAIDEKSSYQPSLTSISRASHNTGLTSTSGSKMADFFSREVFQIVLHNPTTSHQLLKFSRKRLCGENLEFLEKVDKYNALLNEVANSMFEIHRDYISVNAESQINIPEGILLKVNKDLKSALASTLPKLESIFVDAQNDIETLVSMDIYPRFVRHQMTMSAAKALAGNRGKYAGLGDCFVLTDPAKADNPIVYASDGFVKVTGYARNEIIPRNCRFLQNRHTDKSAVARLRDAIASREESVELLLNQRKTGEPFWNLLYTTPLFDATGNVVFFLGGQINCSTTVHNSSDVLRILAMSNDTDEKAAEGVLSPPPERQRQQSRTSKFLSSFKNKPAPEPHQQPGMEDALLTKIEKMNLRKQMDTFYTAYSKYLVINYSTMYISFHSAGIATLLYPTKPVPNNTVSQIVGMDVFRFLTTHAQSNKLSSDFKNRVRSSMKMGQAVSLDITLCTRRFMGYEKFATHWTPLKNEANEVSFIILTLGSFQD</sequence>
<feature type="region of interest" description="Disordered" evidence="4">
    <location>
        <begin position="415"/>
        <end position="455"/>
    </location>
</feature>
<dbReference type="SUPFAM" id="SSF48097">
    <property type="entry name" value="Regulator of G-protein signaling, RGS"/>
    <property type="match status" value="1"/>
</dbReference>
<feature type="compositionally biased region" description="Polar residues" evidence="4">
    <location>
        <begin position="63"/>
        <end position="79"/>
    </location>
</feature>
<accession>A0AAV9QK87</accession>
<feature type="compositionally biased region" description="Polar residues" evidence="4">
    <location>
        <begin position="431"/>
        <end position="442"/>
    </location>
</feature>
<evidence type="ECO:0000256" key="4">
    <source>
        <dbReference type="SAM" id="MobiDB-lite"/>
    </source>
</evidence>
<evidence type="ECO:0000256" key="1">
    <source>
        <dbReference type="ARBA" id="ARBA00022630"/>
    </source>
</evidence>
<keyword evidence="1" id="KW-0285">Flavoprotein</keyword>
<dbReference type="Pfam" id="PF13426">
    <property type="entry name" value="PAS_9"/>
    <property type="match status" value="1"/>
</dbReference>
<dbReference type="InterPro" id="IPR000014">
    <property type="entry name" value="PAS"/>
</dbReference>
<name>A0AAV9QK87_9PEZI</name>
<dbReference type="Gene3D" id="3.30.450.20">
    <property type="entry name" value="PAS domain"/>
    <property type="match status" value="1"/>
</dbReference>
<proteinExistence type="predicted"/>
<dbReference type="CDD" id="cd00130">
    <property type="entry name" value="PAS"/>
    <property type="match status" value="1"/>
</dbReference>
<dbReference type="Proteomes" id="UP001345827">
    <property type="component" value="Unassembled WGS sequence"/>
</dbReference>
<protein>
    <recommendedName>
        <fullName evidence="5">RGS domain-containing protein</fullName>
    </recommendedName>
</protein>
<dbReference type="InterPro" id="IPR036305">
    <property type="entry name" value="RGS_sf"/>
</dbReference>
<keyword evidence="2" id="KW-0288">FMN</keyword>
<dbReference type="SUPFAM" id="SSF55785">
    <property type="entry name" value="PYP-like sensor domain (PAS domain)"/>
    <property type="match status" value="1"/>
</dbReference>
<feature type="region of interest" description="Disordered" evidence="4">
    <location>
        <begin position="1"/>
        <end position="100"/>
    </location>
</feature>
<dbReference type="SMART" id="SM00315">
    <property type="entry name" value="RGS"/>
    <property type="match status" value="1"/>
</dbReference>
<dbReference type="PANTHER" id="PTHR47429">
    <property type="entry name" value="PROTEIN TWIN LOV 1"/>
    <property type="match status" value="1"/>
</dbReference>